<proteinExistence type="inferred from homology"/>
<dbReference type="InterPro" id="IPR016024">
    <property type="entry name" value="ARM-type_fold"/>
</dbReference>
<feature type="compositionally biased region" description="Low complexity" evidence="2">
    <location>
        <begin position="501"/>
        <end position="527"/>
    </location>
</feature>
<dbReference type="PANTHER" id="PTHR14387:SF0">
    <property type="entry name" value="DUF2428 DOMAIN-CONTAINING PROTEIN"/>
    <property type="match status" value="1"/>
</dbReference>
<dbReference type="InterPro" id="IPR019442">
    <property type="entry name" value="THADA/TRM732_DUF2428"/>
</dbReference>
<protein>
    <submittedName>
        <fullName evidence="4">HEAT repeat-containing protein</fullName>
    </submittedName>
</protein>
<dbReference type="EMBL" id="LN714499">
    <property type="protein sequence ID" value="CEL75796.1"/>
    <property type="molecule type" value="Genomic_DNA"/>
</dbReference>
<comment type="similarity">
    <text evidence="1">Belongs to the THADA family.</text>
</comment>
<feature type="compositionally biased region" description="Basic and acidic residues" evidence="2">
    <location>
        <begin position="1739"/>
        <end position="1748"/>
    </location>
</feature>
<evidence type="ECO:0000256" key="2">
    <source>
        <dbReference type="SAM" id="MobiDB-lite"/>
    </source>
</evidence>
<feature type="compositionally biased region" description="Polar residues" evidence="2">
    <location>
        <begin position="1"/>
        <end position="22"/>
    </location>
</feature>
<feature type="compositionally biased region" description="Low complexity" evidence="2">
    <location>
        <begin position="803"/>
        <end position="826"/>
    </location>
</feature>
<sequence length="3896" mass="416906">MSSTSVTEQTTGLVEFTASSSSDLDRHDGHTAKGGPFLSTEDEVPTSDGVLRSPSTRSLLAVLRERSAMHNGRSDENTWHVHDVDTSSSQTLARLWGSFVEDSKSLESQSIVLRQLANFLFQLAKRAHEAGNRTRASFEVPASKQISGTRSFGPPPPSTESSVSSDATAGSSLESSSYSTPASSSAFCSSACSEAYGLARPAHQNSFHADDSIEDSSGPVAEALMDVMLQLRSRGNLSAISGLQQVERCFVALLKLDSGSDLASAQNTTGLLKGRTPAEVEARRVEAETERATDVLDSSVRLRARDDIRCEGVDSRMRKEETDEFPRRRETAVDVFSRRLRLWALDRRALLCEMEADANMEGLADVGSPDVIRSGSDVRAHAFLERSCVAALRVSATLESPTLQRLHRELWKQRGDSGTGAALSEAAVAFLLLLRGLERATTGHAAVQKDSFQMPTGQRRTHLLALLQAVSAVCTSCWPHLVQDMALQKLLREALLTEFAPASDPSPSSGATPKQQTTGQSSKTTPSVDGSNLGCPSFSCFSRRGGADGDASLVLLLKTAMESRFLAVFLQQQKEMEVLTAVATLKVRLAALAGLHRGHSGVSGACRMVKQLLSPAASAGAHRIRGGVNRTDEQDGGTGREAKNAGRVAPRGGLALLRSLLLLVANNVDGCGQAEAPRASTGDAGSRAERAKAHQDERIKTCQTQCPEAVPNTFAGKAPGDRLAVTASATAVLSEVLAHLVTYSQTHDVHAKRDALLLLKQLVDVSPVSWLLQSNVGDHAEGPAPERKDDLPSGSASEPNAISHSPSELPSFLSLPSDSRPSTSSVSPCPINTLIEVSLSHWQHPQRSVSQVARSLWEALSQVTISTSGKHGSCSPPACIPVSHGQRKGNGVCCLPHRLALAVLDLSAVHRKAQNLALLSLLPAVGVEWLLRQRPRLVEQLLMEIGDSFHTGASAVKFLDGIMKHLCRRPSPTGKRLAAETVVAGVGTGRAEVSEQTIASSKQGHHKDAKVPSRAERATCGSAGASPVPVALRQVLYPLLVDALLSLPFGSTKALMLSRKEVGNESLSFSFACPELASLNSWPMDAAPLAVPVSPASRRRLSPDASQRVAGTVFPLLQTLDPQGLASILQLLYWTGCTYGRAASEMKLHPENCQRAASLLGFGLSDKLESLPMKHASGSRQPQATKEHSNHSRRGQLETGANQMPWSIGEAVLLLVARQAGVAEWNDREHRRHIRLDHEECVTNSMSGAHENPEADACMADLRQTMAAPQVGARAQTTSQNASCCLVVSGVDIEGSGISVHISSERLQHGLQSGDDDVRMALLKVVAFSRLSSVPPARIELELLLDVLEHGSGRQASGATKAAFADAFKRFLQRARDAYRKQLIERTPEELRVLLKGPSACSGEASRQSPGQPNSRGAPSSESAYSLDNIERKDDKLRGSERACAIIETVSEPTTVGATADVRKRQEDDSLREFLVFLRRLHRAALLQSLPCMHPDRQNTGTTILLFLYTLWGFQPPSDLRKGSSCANAALSAARGAREASHAREKGRLEAGKKLAKEVGHACAASETFAGGCAVAETLGFYAAPVQAQLLGMLASRWPRQSEAARKILKLFPENQLEWGVSSLVLSPRKLQGGSGRDLFPSEAKMEQQQLRPTQDTLEAIFGSGAQQDERASKALVPCLRSSFMDVLVLIHSIRESDYSAGASQLELALFAAFVAPLKRMVATRNPSLRTPPRSSGSLERDWKRPRQTEQLASSRTGLRHSNSQGPEESIPSGNPEQVPLSADILIRVLSHALLQREQTEAVLGEAQQEGPANGANRLVHRLFRLLHVFLAASQQRLNALEGHARLSANTPDACVHGLLIVLTKLFRELPSLQSLIYASTGLAEERQHGMVLPTKIGSCEGDSGPVENATTRMWGAWRTLVTGLLRLLMDTCSSMFCVIAEGSDSVMLNAVWQQSGQQDSNQKEKPSEKQNFNVDCRGHPLLARRPAGGAWNIELTNGEAEDEEETAETLLAVRGWVTVKAAAACLSALLDWVPLEEAEEQTGTTVPSDREHETERRALIETNSKRIPQNELDRGFSHSDKAAAPATKGNFDTSAFGSLQTLRNANVIVTVAEMNAIGRRLLHFLLCCRHLGAMNSLFDTLAGVSRRLLCSAHRGMQALPRTWVHSLLLLLLPQSLAGSPLETSRSALPCGMSVETPSSSTQKSASAPIASESDDVCAASLPPPLRKSASLGLAFVAVLAGEAASADSTVRGGDRCPLLQHTMSILLPLAEGHFDSFFPSIEEAYAHRAHCLNVVRAVNRSGALSSSIACVSLLPPQEAIAALKITQGTPNSHEAQMTGGGSSTDRGSTAADKATEKAAQEKAMETGNEVKSDDPLVGNGAPLPALALAAAVRSSNTTSYFPLRNAATLLLVASVKRLAGKDNDSLHVSTFPLYSFCAGAQQRSLLIPSLAEAQIDLPFLQSADVIPILLRTLEGAADTGHPWQFFVEAVEGERRSQGAVGLQQDDFFNDPLASAVSPTQKNGCIELDGQRDSNSNNARHVGGQIGGGHSHGEVHASGSHDPEADQGALVAVLLLVSRLDFASAVSEGPSLACLLASVCSVPEGKESKEKGCLPYRSYPQLPFSAGLPTASPVWLLRLLTALRTHLTSPNFHTRLLAARALANYAMQEARLQGPQALLLALQAAAASAMHSQATSNTTCGLLLLSLELLQRPEVADWLEQTVRTPSVLHEAVEGSEKVSDRGSSAASVNEDGLPRKRSDKAPGQPCSIDTSSFASGFARCMRHVCSCAPAPLNRLLGLQAVQALASHLAKVAEASEVSGACCAPHDREPRGDSMSTDGCKGNTDPSSHAYGSVGSCSDALSIMAAAREAAESVVTSAWRYLPPCFAGACSRSGVPPFSGLSLERLLHGGESLAENGVRNVDGTQDCLLCQLAGTGAPPTSNHLHADRPKSRTALDVPLQTVAVCALVDAAMLTPGPASPRARLTAAAVILHLVHGLEMHPQVLEQALRCCRKRLKKGRMRVAASSADARNGSSCMPSDLPVGLQLLWQAVSGAFCTAERREQVDDGKGEPVSTCTFSHNRIQSGFSSSVRAEALRLLALLAQMLIAASEHQDAEETRLHGQCVSERGALAGLWPPPEDVAKAALELVRTYPNSAPVRKGFLVFGAALLSSSRLQHDIDSNGRNRCDTQGRQKFSAMAKAWTTCLVTCSSPEAEATIRRAAVQALAIVGLPVPGFQTPPPETLVRECCRPEDRAPASETERSSHCTTRCRRDMGACPDQSGSTSCEEALDIWEAMMTLLQDGEPVVRAEAIEACTKACSRLADFLVARTGKDEASAVSALSVSQAQQVVSILRSAICSQMPPRGVDSSVLMQILLDVMVKLFPPYVVASKLWRSICAVAPPIRDLCATQLSIHLRPREGLGASRTLQQQEHEPKRTSSGRPLFDEEPANLYTEEVLIGQAAARNLLILSADYAVSSAFDARPSGCNSHTHMDSLVAMEVARSASQTVQWKGSVPFLLECRERSVSWPGSVSQKADACSGRQRPPEVERQGSTVVGDQTSVDFTFLSTEVTKVLGELEDVCICLEEMTVQRLVWGDASFALITGSAAVPEYHMQELRTGDEGHTKVHRTNAHGKNQQVSLLQPSDDQPNDGTYNASGGLQGARTSFSDANKEWETVSLGNPHCTQQALFQPVYGALLKASLLLILLPTVVVRSASNEAGHGTSPRLSDSSAGAPATCKHPCLHTSLGLLCRWVQRLDAKLRKTTETGSAAHWVLLAISHRLTELVNAIQPGLAIESADELTASRQNIRDGLDPYWTQATQRSPNESPQGVVNVENDSEDLELCTRGLRNVSAADRGCAEFNNRRPNAREAASSLVDTLLFMLPGLKRGPSELRHAAV</sequence>
<dbReference type="Pfam" id="PF10350">
    <property type="entry name" value="DUF2428"/>
    <property type="match status" value="1"/>
</dbReference>
<feature type="compositionally biased region" description="Polar residues" evidence="2">
    <location>
        <begin position="1405"/>
        <end position="1426"/>
    </location>
</feature>
<feature type="region of interest" description="Disordered" evidence="2">
    <location>
        <begin position="3422"/>
        <end position="3443"/>
    </location>
</feature>
<feature type="domain" description="DUF2428" evidence="3">
    <location>
        <begin position="1922"/>
        <end position="2172"/>
    </location>
</feature>
<feature type="region of interest" description="Disordered" evidence="2">
    <location>
        <begin position="1399"/>
        <end position="1436"/>
    </location>
</feature>
<dbReference type="SUPFAM" id="SSF48371">
    <property type="entry name" value="ARM repeat"/>
    <property type="match status" value="1"/>
</dbReference>
<feature type="compositionally biased region" description="Polar residues" evidence="2">
    <location>
        <begin position="1726"/>
        <end position="1738"/>
    </location>
</feature>
<feature type="region of interest" description="Disordered" evidence="2">
    <location>
        <begin position="2730"/>
        <end position="2767"/>
    </location>
</feature>
<reference evidence="4" key="1">
    <citation type="journal article" date="2015" name="PLoS ONE">
        <title>Comprehensive Evaluation of Toxoplasma gondii VEG and Neospora caninum LIV Genomes with Tachyzoite Stage Transcriptome and Proteome Defines Novel Transcript Features.</title>
        <authorList>
            <person name="Ramaprasad A."/>
            <person name="Mourier T."/>
            <person name="Naeem R."/>
            <person name="Malas T.B."/>
            <person name="Moussa E."/>
            <person name="Panigrahi A."/>
            <person name="Vermont S.J."/>
            <person name="Otto T.D."/>
            <person name="Wastling J."/>
            <person name="Pain A."/>
        </authorList>
    </citation>
    <scope>NUCLEOTIDE SEQUENCE</scope>
    <source>
        <strain evidence="4">VEG</strain>
    </source>
</reference>
<gene>
    <name evidence="4" type="ORF">BN1205_081520</name>
</gene>
<feature type="region of interest" description="Disordered" evidence="2">
    <location>
        <begin position="501"/>
        <end position="530"/>
    </location>
</feature>
<feature type="region of interest" description="Disordered" evidence="2">
    <location>
        <begin position="3530"/>
        <end position="3550"/>
    </location>
</feature>
<feature type="region of interest" description="Disordered" evidence="2">
    <location>
        <begin position="2530"/>
        <end position="2562"/>
    </location>
</feature>
<feature type="region of interest" description="Disordered" evidence="2">
    <location>
        <begin position="1173"/>
        <end position="1196"/>
    </location>
</feature>
<evidence type="ECO:0000256" key="1">
    <source>
        <dbReference type="ARBA" id="ARBA00010409"/>
    </source>
</evidence>
<feature type="region of interest" description="Disordered" evidence="2">
    <location>
        <begin position="2329"/>
        <end position="2361"/>
    </location>
</feature>
<organism evidence="4">
    <name type="scientific">Toxoplasma gondii (strain ATCC 50861 / VEG)</name>
    <dbReference type="NCBI Taxonomy" id="432359"/>
    <lineage>
        <taxon>Eukaryota</taxon>
        <taxon>Sar</taxon>
        <taxon>Alveolata</taxon>
        <taxon>Apicomplexa</taxon>
        <taxon>Conoidasida</taxon>
        <taxon>Coccidia</taxon>
        <taxon>Eucoccidiorida</taxon>
        <taxon>Eimeriorina</taxon>
        <taxon>Sarcocystidae</taxon>
        <taxon>Toxoplasma</taxon>
    </lineage>
</organism>
<feature type="region of interest" description="Disordered" evidence="2">
    <location>
        <begin position="131"/>
        <end position="181"/>
    </location>
</feature>
<feature type="compositionally biased region" description="Basic and acidic residues" evidence="2">
    <location>
        <begin position="778"/>
        <end position="791"/>
    </location>
</feature>
<feature type="region of interest" description="Disordered" evidence="2">
    <location>
        <begin position="776"/>
        <end position="826"/>
    </location>
</feature>
<evidence type="ECO:0000313" key="4">
    <source>
        <dbReference type="EMBL" id="CEL75796.1"/>
    </source>
</evidence>
<accession>A0A0F7V3C6</accession>
<name>A0A0F7V3C6_TOXGV</name>
<dbReference type="GO" id="GO:0030488">
    <property type="term" value="P:tRNA methylation"/>
    <property type="evidence" value="ECO:0007669"/>
    <property type="project" value="TreeGrafter"/>
</dbReference>
<dbReference type="InterPro" id="IPR051954">
    <property type="entry name" value="tRNA_methyltransferase_THADA"/>
</dbReference>
<dbReference type="GO" id="GO:0005829">
    <property type="term" value="C:cytosol"/>
    <property type="evidence" value="ECO:0007669"/>
    <property type="project" value="TreeGrafter"/>
</dbReference>
<evidence type="ECO:0000259" key="3">
    <source>
        <dbReference type="Pfam" id="PF10350"/>
    </source>
</evidence>
<feature type="compositionally biased region" description="Polar residues" evidence="2">
    <location>
        <begin position="1749"/>
        <end position="1776"/>
    </location>
</feature>
<feature type="region of interest" description="Disordered" evidence="2">
    <location>
        <begin position="1954"/>
        <end position="1973"/>
    </location>
</feature>
<feature type="region of interest" description="Disordered" evidence="2">
    <location>
        <begin position="3631"/>
        <end position="3662"/>
    </location>
</feature>
<feature type="compositionally biased region" description="Basic and acidic residues" evidence="2">
    <location>
        <begin position="2731"/>
        <end position="2741"/>
    </location>
</feature>
<feature type="region of interest" description="Disordered" evidence="2">
    <location>
        <begin position="1726"/>
        <end position="1776"/>
    </location>
</feature>
<dbReference type="PANTHER" id="PTHR14387">
    <property type="entry name" value="THADA/DEATH RECEPTOR INTERACTING PROTEIN"/>
    <property type="match status" value="1"/>
</dbReference>
<feature type="compositionally biased region" description="Basic and acidic residues" evidence="2">
    <location>
        <begin position="2551"/>
        <end position="2562"/>
    </location>
</feature>
<feature type="compositionally biased region" description="Low complexity" evidence="2">
    <location>
        <begin position="159"/>
        <end position="181"/>
    </location>
</feature>
<feature type="region of interest" description="Disordered" evidence="2">
    <location>
        <begin position="1"/>
        <end position="52"/>
    </location>
</feature>